<evidence type="ECO:0000256" key="1">
    <source>
        <dbReference type="SAM" id="MobiDB-lite"/>
    </source>
</evidence>
<sequence length="145" mass="16944">MPTPLRRGRPRTWDICLLINDIFFRIRTGCPWRDIPERYGPWWRVYHLFAHFHARGVWHNVHTRLLTHVQEQGKLSWEISVDSTTTRGHFHAAGARKDSTTRHPTDPDHHGFSSLSGRVVNKAPCRDQCRLRGDVMCYHPGTDGR</sequence>
<name>A0ABU8P149_9CORY</name>
<dbReference type="PANTHER" id="PTHR46637">
    <property type="entry name" value="TIS1421-TRANSPOSASE PROTEIN A"/>
    <property type="match status" value="1"/>
</dbReference>
<organism evidence="3 4">
    <name type="scientific">Corynebacterium mastitidis</name>
    <dbReference type="NCBI Taxonomy" id="161890"/>
    <lineage>
        <taxon>Bacteria</taxon>
        <taxon>Bacillati</taxon>
        <taxon>Actinomycetota</taxon>
        <taxon>Actinomycetes</taxon>
        <taxon>Mycobacteriales</taxon>
        <taxon>Corynebacteriaceae</taxon>
        <taxon>Corynebacterium</taxon>
    </lineage>
</organism>
<keyword evidence="4" id="KW-1185">Reference proteome</keyword>
<evidence type="ECO:0000313" key="4">
    <source>
        <dbReference type="Proteomes" id="UP001359781"/>
    </source>
</evidence>
<gene>
    <name evidence="3" type="ORF">V5S96_08075</name>
</gene>
<dbReference type="InterPro" id="IPR052909">
    <property type="entry name" value="Transposase_6_like"/>
</dbReference>
<proteinExistence type="predicted"/>
<dbReference type="RefSeq" id="WP_337891371.1">
    <property type="nucleotide sequence ID" value="NZ_JBAHVJ010000007.1"/>
</dbReference>
<reference evidence="3 4" key="1">
    <citation type="submission" date="2024-02" db="EMBL/GenBank/DDBJ databases">
        <title>Whole genome sequencing and characterization of Corynebacterium isolated from the ocular surface of dry eye disease sufferers.</title>
        <authorList>
            <person name="Naqvi M."/>
        </authorList>
    </citation>
    <scope>NUCLEOTIDE SEQUENCE [LARGE SCALE GENOMIC DNA]</scope>
    <source>
        <strain evidence="3 4">PCRF</strain>
    </source>
</reference>
<feature type="domain" description="Insertion element IS402-like" evidence="2">
    <location>
        <begin position="4"/>
        <end position="62"/>
    </location>
</feature>
<dbReference type="Proteomes" id="UP001359781">
    <property type="component" value="Unassembled WGS sequence"/>
</dbReference>
<dbReference type="PANTHER" id="PTHR46637:SF1">
    <property type="entry name" value="BLL5188 PROTEIN"/>
    <property type="match status" value="1"/>
</dbReference>
<evidence type="ECO:0000313" key="3">
    <source>
        <dbReference type="EMBL" id="MEJ4100310.1"/>
    </source>
</evidence>
<dbReference type="EMBL" id="JBAHVJ010000007">
    <property type="protein sequence ID" value="MEJ4100310.1"/>
    <property type="molecule type" value="Genomic_DNA"/>
</dbReference>
<evidence type="ECO:0000259" key="2">
    <source>
        <dbReference type="Pfam" id="PF13340"/>
    </source>
</evidence>
<accession>A0ABU8P149</accession>
<protein>
    <submittedName>
        <fullName evidence="3">Transposase</fullName>
    </submittedName>
</protein>
<comment type="caution">
    <text evidence="3">The sequence shown here is derived from an EMBL/GenBank/DDBJ whole genome shotgun (WGS) entry which is preliminary data.</text>
</comment>
<dbReference type="InterPro" id="IPR025161">
    <property type="entry name" value="IS402-like_dom"/>
</dbReference>
<feature type="region of interest" description="Disordered" evidence="1">
    <location>
        <begin position="89"/>
        <end position="113"/>
    </location>
</feature>
<dbReference type="Pfam" id="PF13340">
    <property type="entry name" value="DUF4096"/>
    <property type="match status" value="1"/>
</dbReference>
<feature type="compositionally biased region" description="Basic and acidic residues" evidence="1">
    <location>
        <begin position="95"/>
        <end position="111"/>
    </location>
</feature>